<organism evidence="2 3">
    <name type="scientific">candidate division WOR-1 bacterium RIFOXYB2_FULL_48_7</name>
    <dbReference type="NCBI Taxonomy" id="1802583"/>
    <lineage>
        <taxon>Bacteria</taxon>
        <taxon>Bacillati</taxon>
        <taxon>Saganbacteria</taxon>
    </lineage>
</organism>
<dbReference type="AlphaFoldDB" id="A0A1F4TD89"/>
<reference evidence="2 3" key="1">
    <citation type="journal article" date="2016" name="Nat. Commun.">
        <title>Thousands of microbial genomes shed light on interconnected biogeochemical processes in an aquifer system.</title>
        <authorList>
            <person name="Anantharaman K."/>
            <person name="Brown C.T."/>
            <person name="Hug L.A."/>
            <person name="Sharon I."/>
            <person name="Castelle C.J."/>
            <person name="Probst A.J."/>
            <person name="Thomas B.C."/>
            <person name="Singh A."/>
            <person name="Wilkins M.J."/>
            <person name="Karaoz U."/>
            <person name="Brodie E.L."/>
            <person name="Williams K.H."/>
            <person name="Hubbard S.S."/>
            <person name="Banfield J.F."/>
        </authorList>
    </citation>
    <scope>NUCLEOTIDE SEQUENCE [LARGE SCALE GENOMIC DNA]</scope>
</reference>
<evidence type="ECO:0000313" key="3">
    <source>
        <dbReference type="Proteomes" id="UP000178951"/>
    </source>
</evidence>
<comment type="caution">
    <text evidence="2">The sequence shown here is derived from an EMBL/GenBank/DDBJ whole genome shotgun (WGS) entry which is preliminary data.</text>
</comment>
<accession>A0A1F4TD89</accession>
<dbReference type="STRING" id="1802583.A2311_01755"/>
<dbReference type="InterPro" id="IPR011042">
    <property type="entry name" value="6-blade_b-propeller_TolB-like"/>
</dbReference>
<dbReference type="Proteomes" id="UP000178951">
    <property type="component" value="Unassembled WGS sequence"/>
</dbReference>
<sequence length="259" mass="28227">MVASTGGVSLEEPAVSPDGQKIAYSRLISGVRQVCLANIDGTSEEVMTTSGSAHANHDPAWWPDGSKLIICRTNAYGAGDAIITVNVNNIDDIIYRKTELQGLGYASYFDAVYLTYFASNGNKMRIYKVNNENSDNVTDLGSIEADPAGNYDFYTPRVSPDGTKIAFASTVSSESLPLREIMVMNSDGTGVRRLTSRTAGHYDNYRPSWSPDGAWVAFYSNLQGDVTGETYDIYKVHINGTGETNVTNNSFPDINPNWD</sequence>
<dbReference type="Pfam" id="PF07676">
    <property type="entry name" value="PD40"/>
    <property type="match status" value="4"/>
</dbReference>
<dbReference type="SUPFAM" id="SSF82171">
    <property type="entry name" value="DPP6 N-terminal domain-like"/>
    <property type="match status" value="1"/>
</dbReference>
<dbReference type="InterPro" id="IPR011659">
    <property type="entry name" value="WD40"/>
</dbReference>
<dbReference type="Gene3D" id="2.120.10.30">
    <property type="entry name" value="TolB, C-terminal domain"/>
    <property type="match status" value="2"/>
</dbReference>
<proteinExistence type="inferred from homology"/>
<comment type="similarity">
    <text evidence="1">Belongs to the TolB family.</text>
</comment>
<evidence type="ECO:0000313" key="2">
    <source>
        <dbReference type="EMBL" id="OGC30688.1"/>
    </source>
</evidence>
<gene>
    <name evidence="2" type="ORF">A2311_01755</name>
</gene>
<evidence type="ECO:0000256" key="1">
    <source>
        <dbReference type="ARBA" id="ARBA00009820"/>
    </source>
</evidence>
<protein>
    <recommendedName>
        <fullName evidence="4">Dipeptidylpeptidase IV N-terminal domain-containing protein</fullName>
    </recommendedName>
</protein>
<evidence type="ECO:0008006" key="4">
    <source>
        <dbReference type="Google" id="ProtNLM"/>
    </source>
</evidence>
<dbReference type="PANTHER" id="PTHR36842:SF1">
    <property type="entry name" value="PROTEIN TOLB"/>
    <property type="match status" value="1"/>
</dbReference>
<dbReference type="PANTHER" id="PTHR36842">
    <property type="entry name" value="PROTEIN TOLB HOMOLOG"/>
    <property type="match status" value="1"/>
</dbReference>
<name>A0A1F4TD89_UNCSA</name>
<dbReference type="EMBL" id="MEUF01000088">
    <property type="protein sequence ID" value="OGC30688.1"/>
    <property type="molecule type" value="Genomic_DNA"/>
</dbReference>